<proteinExistence type="inferred from homology"/>
<comment type="function">
    <text evidence="8">Part of the outer membrane protein assembly complex, which is involved in assembly and insertion of beta-barrel proteins into the outer membrane.</text>
</comment>
<feature type="domain" description="POTRA" evidence="10">
    <location>
        <begin position="94"/>
        <end position="174"/>
    </location>
</feature>
<evidence type="ECO:0000256" key="3">
    <source>
        <dbReference type="ARBA" id="ARBA00022692"/>
    </source>
</evidence>
<accession>A0A1Y6D779</accession>
<dbReference type="Gene3D" id="2.40.160.50">
    <property type="entry name" value="membrane protein fhac: a member of the omp85/tpsb transporter family"/>
    <property type="match status" value="1"/>
</dbReference>
<evidence type="ECO:0000256" key="4">
    <source>
        <dbReference type="ARBA" id="ARBA00022729"/>
    </source>
</evidence>
<dbReference type="InterPro" id="IPR023707">
    <property type="entry name" value="OM_assembly_BamA"/>
</dbReference>
<organism evidence="11 12">
    <name type="scientific">Methylomagnum ishizawai</name>
    <dbReference type="NCBI Taxonomy" id="1760988"/>
    <lineage>
        <taxon>Bacteria</taxon>
        <taxon>Pseudomonadati</taxon>
        <taxon>Pseudomonadota</taxon>
        <taxon>Gammaproteobacteria</taxon>
        <taxon>Methylococcales</taxon>
        <taxon>Methylococcaceae</taxon>
        <taxon>Methylomagnum</taxon>
    </lineage>
</organism>
<dbReference type="InterPro" id="IPR010827">
    <property type="entry name" value="BamA/TamA_POTRA"/>
</dbReference>
<evidence type="ECO:0000256" key="6">
    <source>
        <dbReference type="ARBA" id="ARBA00023136"/>
    </source>
</evidence>
<keyword evidence="7 8" id="KW-0998">Cell outer membrane</keyword>
<evidence type="ECO:0000313" key="11">
    <source>
        <dbReference type="EMBL" id="SMF96362.1"/>
    </source>
</evidence>
<keyword evidence="6 8" id="KW-0472">Membrane</keyword>
<dbReference type="PROSITE" id="PS51779">
    <property type="entry name" value="POTRA"/>
    <property type="match status" value="5"/>
</dbReference>
<dbReference type="PIRSF" id="PIRSF006076">
    <property type="entry name" value="OM_assembly_OMP85"/>
    <property type="match status" value="1"/>
</dbReference>
<dbReference type="GO" id="GO:0043165">
    <property type="term" value="P:Gram-negative-bacterium-type cell outer membrane assembly"/>
    <property type="evidence" value="ECO:0007669"/>
    <property type="project" value="UniProtKB-UniRule"/>
</dbReference>
<reference evidence="11 12" key="1">
    <citation type="submission" date="2016-12" db="EMBL/GenBank/DDBJ databases">
        <authorList>
            <person name="Song W.-J."/>
            <person name="Kurnit D.M."/>
        </authorList>
    </citation>
    <scope>NUCLEOTIDE SEQUENCE [LARGE SCALE GENOMIC DNA]</scope>
    <source>
        <strain evidence="11 12">175</strain>
    </source>
</reference>
<dbReference type="InterPro" id="IPR000184">
    <property type="entry name" value="Bac_surfAg_D15"/>
</dbReference>
<dbReference type="Pfam" id="PF01103">
    <property type="entry name" value="Omp85"/>
    <property type="match status" value="1"/>
</dbReference>
<sequence>MKRFLKTHLAGLMLLTTVSTQGMDSFIIEDIRVEGLQRVAPGTVFNYLPVKVGDSFDQRLAAESIKALFKTGFFKDVKLEQDGDTLLILVEERASISSVKLEGNKDIGTDDLKKALKGVGLSEGKVFDRAILDKVEQELRRQYYSRGKYGLKITSTVEELPRNRVEVVIKISEGKVAKIKQINIVGNSVFSDEELLDAFELSTGNLLSFYTKNDQYSKQKLGADLERLRSYYLDRGHINFQIESTQVAITPDKKEIYITVNVKEGEVYKVSDVKLTGKLIVPPQELTPLVQIGPADTFSRKLATETSKAISDRLGDEGYIFANVNMVPEVDEATKTVAITFFVDPGKQVYVRRINFRGNTKTRDEVLRREMRQMEAAWASSTKIERSKTRLERLGYFQETNVESPAVPGTTDQIDVNYNVTEKPSGNIMAGVGYSQVQGIILNASITQDNVFGTGKRINFTFNNSQINTIYRIGYFNPYTNLDGVSSGFDLSYRQTNAQQMNLANYNTDVATAGGNLGVPLGEFDSLRFNLDYNHTKLKTSSNTSEQVYNFIQDNGDTFDYVTLAAGWVHDTLNRAIFPTDGGAQRLSILSTVPAGSLQFYKASYKIQHYFPIAKDLTFMVQAEAAYGDGYNGTDGLPFFENYFAGGPQSVRGFMANTLGPRTTPNPTTGFGGNLPLGGSSKLVGTAELLFPVPFMHDNKSIRLGAFMDAGNVYCGAFKTPNPDDINCYAQSSGNFMRFSTGLSARWLSPFGNLSFSIAEPLNSQPGDRTQLFQFSFGSGF</sequence>
<dbReference type="Proteomes" id="UP000192923">
    <property type="component" value="Unassembled WGS sequence"/>
</dbReference>
<dbReference type="HAMAP" id="MF_01430">
    <property type="entry name" value="OM_assembly_BamA"/>
    <property type="match status" value="1"/>
</dbReference>
<dbReference type="AlphaFoldDB" id="A0A1Y6D779"/>
<dbReference type="InterPro" id="IPR039910">
    <property type="entry name" value="D15-like"/>
</dbReference>
<gene>
    <name evidence="8" type="primary">bamA</name>
    <name evidence="11" type="ORF">SAMN02949497_3757</name>
</gene>
<evidence type="ECO:0000259" key="10">
    <source>
        <dbReference type="PROSITE" id="PS51779"/>
    </source>
</evidence>
<comment type="subcellular location">
    <subcellularLocation>
        <location evidence="8">Cell outer membrane</location>
    </subcellularLocation>
    <subcellularLocation>
        <location evidence="1">Membrane</location>
    </subcellularLocation>
</comment>
<evidence type="ECO:0000256" key="5">
    <source>
        <dbReference type="ARBA" id="ARBA00022737"/>
    </source>
</evidence>
<protein>
    <recommendedName>
        <fullName evidence="8 9">Outer membrane protein assembly factor BamA</fullName>
    </recommendedName>
</protein>
<evidence type="ECO:0000256" key="8">
    <source>
        <dbReference type="HAMAP-Rule" id="MF_01430"/>
    </source>
</evidence>
<evidence type="ECO:0000256" key="9">
    <source>
        <dbReference type="NCBIfam" id="TIGR03303"/>
    </source>
</evidence>
<feature type="domain" description="POTRA" evidence="10">
    <location>
        <begin position="349"/>
        <end position="423"/>
    </location>
</feature>
<evidence type="ECO:0000256" key="1">
    <source>
        <dbReference type="ARBA" id="ARBA00004370"/>
    </source>
</evidence>
<dbReference type="GO" id="GO:1990063">
    <property type="term" value="C:Bam protein complex"/>
    <property type="evidence" value="ECO:0007669"/>
    <property type="project" value="TreeGrafter"/>
</dbReference>
<keyword evidence="12" id="KW-1185">Reference proteome</keyword>
<feature type="domain" description="POTRA" evidence="10">
    <location>
        <begin position="268"/>
        <end position="346"/>
    </location>
</feature>
<keyword evidence="3 8" id="KW-0812">Transmembrane</keyword>
<dbReference type="STRING" id="1760988.SAMN02949497_3757"/>
<dbReference type="NCBIfam" id="TIGR03303">
    <property type="entry name" value="OM_YaeT"/>
    <property type="match status" value="1"/>
</dbReference>
<dbReference type="Gene3D" id="3.10.20.310">
    <property type="entry name" value="membrane protein fhac"/>
    <property type="match status" value="5"/>
</dbReference>
<comment type="subunit">
    <text evidence="8">Part of the Bam complex.</text>
</comment>
<name>A0A1Y6D779_9GAMM</name>
<dbReference type="FunFam" id="3.10.20.310:FF:000002">
    <property type="entry name" value="Outer membrane protein assembly factor BamA"/>
    <property type="match status" value="1"/>
</dbReference>
<feature type="domain" description="POTRA" evidence="10">
    <location>
        <begin position="177"/>
        <end position="265"/>
    </location>
</feature>
<evidence type="ECO:0000256" key="2">
    <source>
        <dbReference type="ARBA" id="ARBA00022452"/>
    </source>
</evidence>
<feature type="domain" description="POTRA" evidence="10">
    <location>
        <begin position="26"/>
        <end position="93"/>
    </location>
</feature>
<dbReference type="GO" id="GO:0051205">
    <property type="term" value="P:protein insertion into membrane"/>
    <property type="evidence" value="ECO:0007669"/>
    <property type="project" value="UniProtKB-UniRule"/>
</dbReference>
<dbReference type="OrthoDB" id="9803054at2"/>
<comment type="similarity">
    <text evidence="8">Belongs to the BamA family.</text>
</comment>
<dbReference type="InterPro" id="IPR034746">
    <property type="entry name" value="POTRA"/>
</dbReference>
<keyword evidence="5 8" id="KW-0677">Repeat</keyword>
<keyword evidence="4 8" id="KW-0732">Signal</keyword>
<dbReference type="PANTHER" id="PTHR12815">
    <property type="entry name" value="SORTING AND ASSEMBLY MACHINERY SAMM50 PROTEIN FAMILY MEMBER"/>
    <property type="match status" value="1"/>
</dbReference>
<dbReference type="FunFam" id="3.10.20.310:FF:000001">
    <property type="entry name" value="Outer membrane protein assembly factor BamA"/>
    <property type="match status" value="1"/>
</dbReference>
<dbReference type="EMBL" id="FXAM01000001">
    <property type="protein sequence ID" value="SMF96362.1"/>
    <property type="molecule type" value="Genomic_DNA"/>
</dbReference>
<evidence type="ECO:0000313" key="12">
    <source>
        <dbReference type="Proteomes" id="UP000192923"/>
    </source>
</evidence>
<evidence type="ECO:0000256" key="7">
    <source>
        <dbReference type="ARBA" id="ARBA00023237"/>
    </source>
</evidence>
<dbReference type="Pfam" id="PF07244">
    <property type="entry name" value="POTRA"/>
    <property type="match status" value="5"/>
</dbReference>
<dbReference type="PANTHER" id="PTHR12815:SF23">
    <property type="entry name" value="OUTER MEMBRANE PROTEIN ASSEMBLY FACTOR BAMA"/>
    <property type="match status" value="1"/>
</dbReference>
<keyword evidence="2 8" id="KW-1134">Transmembrane beta strand</keyword>